<protein>
    <recommendedName>
        <fullName evidence="3">ABC transporter ATPase</fullName>
    </recommendedName>
</protein>
<sequence length="160" mass="18434">MLVPFEELPEEARVWVYQANRSLTEEEAAKLRADLELFLKEWTAHGADLKAGCQLPYNRFVVIGLDQDLNAASGCSIDASVRFIQGLEEQFDIALLDRMNVTYRQGEYFAYKPLADFRKMAKDKAVSGKTVVFNNLVTNKREFENDWEVPASESWHSRFF</sequence>
<evidence type="ECO:0000313" key="2">
    <source>
        <dbReference type="Proteomes" id="UP000009049"/>
    </source>
</evidence>
<organism evidence="1 2">
    <name type="scientific">Robiginitalea biformata (strain ATCC BAA-864 / DSM 15991 / KCTC 12146 / HTCC2501)</name>
    <dbReference type="NCBI Taxonomy" id="313596"/>
    <lineage>
        <taxon>Bacteria</taxon>
        <taxon>Pseudomonadati</taxon>
        <taxon>Bacteroidota</taxon>
        <taxon>Flavobacteriia</taxon>
        <taxon>Flavobacteriales</taxon>
        <taxon>Flavobacteriaceae</taxon>
        <taxon>Robiginitalea</taxon>
    </lineage>
</organism>
<proteinExistence type="predicted"/>
<name>A4CKA3_ROBBH</name>
<dbReference type="OrthoDB" id="978691at2"/>
<evidence type="ECO:0008006" key="3">
    <source>
        <dbReference type="Google" id="ProtNLM"/>
    </source>
</evidence>
<dbReference type="AlphaFoldDB" id="A4CKA3"/>
<dbReference type="RefSeq" id="WP_015754619.1">
    <property type="nucleotide sequence ID" value="NC_013222.1"/>
</dbReference>
<dbReference type="Proteomes" id="UP000009049">
    <property type="component" value="Chromosome"/>
</dbReference>
<dbReference type="HOGENOM" id="CLU_105419_0_0_10"/>
<dbReference type="KEGG" id="rbi:RB2501_13279"/>
<dbReference type="EMBL" id="CP001712">
    <property type="protein sequence ID" value="EAR15302.1"/>
    <property type="molecule type" value="Genomic_DNA"/>
</dbReference>
<reference evidence="1 2" key="1">
    <citation type="journal article" date="2009" name="J. Bacteriol.">
        <title>Complete genome sequence of Robiginitalea biformata HTCC2501.</title>
        <authorList>
            <person name="Oh H.M."/>
            <person name="Giovannoni S.J."/>
            <person name="Lee K."/>
            <person name="Ferriera S."/>
            <person name="Johnson J."/>
            <person name="Cho J.C."/>
        </authorList>
    </citation>
    <scope>NUCLEOTIDE SEQUENCE [LARGE SCALE GENOMIC DNA]</scope>
    <source>
        <strain evidence="2">ATCC BAA-864 / HTCC2501 / KCTC 12146</strain>
    </source>
</reference>
<dbReference type="STRING" id="313596.RB2501_13279"/>
<gene>
    <name evidence="1" type="ordered locus">RB2501_13279</name>
</gene>
<evidence type="ECO:0000313" key="1">
    <source>
        <dbReference type="EMBL" id="EAR15302.1"/>
    </source>
</evidence>
<keyword evidence="2" id="KW-1185">Reference proteome</keyword>
<dbReference type="eggNOG" id="ENOG502ZBQZ">
    <property type="taxonomic scope" value="Bacteria"/>
</dbReference>
<accession>A4CKA3</accession>